<keyword evidence="14" id="KW-1185">Reference proteome</keyword>
<organism evidence="13 14">
    <name type="scientific">Naganishia liquefaciens</name>
    <dbReference type="NCBI Taxonomy" id="104408"/>
    <lineage>
        <taxon>Eukaryota</taxon>
        <taxon>Fungi</taxon>
        <taxon>Dikarya</taxon>
        <taxon>Basidiomycota</taxon>
        <taxon>Agaricomycotina</taxon>
        <taxon>Tremellomycetes</taxon>
        <taxon>Filobasidiales</taxon>
        <taxon>Filobasidiaceae</taxon>
        <taxon>Naganishia</taxon>
    </lineage>
</organism>
<dbReference type="GO" id="GO:0006281">
    <property type="term" value="P:DNA repair"/>
    <property type="evidence" value="ECO:0007669"/>
    <property type="project" value="UniProtKB-KW"/>
</dbReference>
<dbReference type="EMBL" id="BLZA01000002">
    <property type="protein sequence ID" value="GHJ83667.1"/>
    <property type="molecule type" value="Genomic_DNA"/>
</dbReference>
<dbReference type="SUPFAM" id="SSF56024">
    <property type="entry name" value="Phospholipase D/nuclease"/>
    <property type="match status" value="2"/>
</dbReference>
<name>A0A8H3YCW2_9TREE</name>
<protein>
    <submittedName>
        <fullName evidence="13">Uncharacterized protein</fullName>
    </submittedName>
</protein>
<keyword evidence="7" id="KW-0234">DNA repair</keyword>
<keyword evidence="4" id="KW-0227">DNA damage</keyword>
<dbReference type="InterPro" id="IPR010347">
    <property type="entry name" value="Tdp1"/>
</dbReference>
<dbReference type="PROSITE" id="PS50330">
    <property type="entry name" value="UIM"/>
    <property type="match status" value="1"/>
</dbReference>
<comment type="subcellular location">
    <subcellularLocation>
        <location evidence="1">Nucleus</location>
    </subcellularLocation>
</comment>
<accession>A0A8H3YCW2</accession>
<dbReference type="GO" id="GO:0003690">
    <property type="term" value="F:double-stranded DNA binding"/>
    <property type="evidence" value="ECO:0007669"/>
    <property type="project" value="TreeGrafter"/>
</dbReference>
<feature type="compositionally biased region" description="Basic and acidic residues" evidence="12">
    <location>
        <begin position="69"/>
        <end position="82"/>
    </location>
</feature>
<evidence type="ECO:0000256" key="11">
    <source>
        <dbReference type="PIRSR" id="PIRSR610347-3"/>
    </source>
</evidence>
<keyword evidence="6" id="KW-0269">Exonuclease</keyword>
<dbReference type="AlphaFoldDB" id="A0A8H3YCW2"/>
<keyword evidence="8" id="KW-0539">Nucleus</keyword>
<evidence type="ECO:0000256" key="5">
    <source>
        <dbReference type="ARBA" id="ARBA00022801"/>
    </source>
</evidence>
<keyword evidence="3" id="KW-0540">Nuclease</keyword>
<dbReference type="GO" id="GO:0017005">
    <property type="term" value="F:3'-tyrosyl-DNA phosphodiesterase activity"/>
    <property type="evidence" value="ECO:0007669"/>
    <property type="project" value="TreeGrafter"/>
</dbReference>
<evidence type="ECO:0000256" key="7">
    <source>
        <dbReference type="ARBA" id="ARBA00023204"/>
    </source>
</evidence>
<feature type="compositionally biased region" description="Polar residues" evidence="12">
    <location>
        <begin position="151"/>
        <end position="161"/>
    </location>
</feature>
<evidence type="ECO:0000256" key="3">
    <source>
        <dbReference type="ARBA" id="ARBA00022722"/>
    </source>
</evidence>
<feature type="site" description="Interaction with DNA" evidence="11">
    <location>
        <position position="694"/>
    </location>
</feature>
<feature type="active site" description="Nucleophile" evidence="9">
    <location>
        <position position="398"/>
    </location>
</feature>
<evidence type="ECO:0000256" key="6">
    <source>
        <dbReference type="ARBA" id="ARBA00022839"/>
    </source>
</evidence>
<sequence length="780" mass="85862">MDRASGKKPQEQDVVDKAEYARALRATMFIKSPDRSRSGSAANFGGSVNEDEDLAKAIAASLQYVPEDPSSRERSRSHRQELSDLTEEEMMAIAIAESANDARQSAVQDKKALSSTSTSAGGSKGKEKMTEVVVLDDSDTEQERAPPPASHHQNQAASSRANGKPVPQKSLAPVTSIPAAAPENGTSSSSIAAPAAATSAFLLNRRALEQERLERQKRLRGDVNAPQSSSDEEDLSEENDGADEDRRAMKRRKLDPQVPETNRAATAMAQAGSLNGSRDQISASENTRPDPQLFLDGEVRLTWNRHVHDARPRFRIGDIFGDTEDLSLVIASSYCHEAEWISRHFPDPALVPTIHIRQPRINEENDKWIMETAETAGGLPGSATVWAFMPYIGRGTMHMKFMLLFHKSGRLRVVISSANLMSYDWQDIENVIFVQDLRPVSANTNDPTAVTADMPGKFQLLFARNMKIEKPLKHLKQYHPFGSDIPLDVTRNLATLGKWDWSRVSAELVVSIPGKEIGEANVGRNGMGGLAACLRRRGWVPGRGQELAAEFQSSSLTNFTTNFMWNFYDCMRGKTAVSTTSASRPKKSKAYPPIKVLFPSLRTVMNSELGPPGAGTMFCREGHFTADTKDLFYDANCKAGRVMMHTKCILATFRPGGQVGNSIQNQFARGSTSAAGDSKSSVGGWFYVGSHNFSSAAWGTMSMPKTGGQPQIYVQNYEMGVVLPLPVDDTERAATEFAMWLRPPRKYDKDSDKPWMQDQFRMICERGPAAINAEVSRYAL</sequence>
<dbReference type="PANTHER" id="PTHR12415:SF0">
    <property type="entry name" value="TYROSYL-DNA PHOSPHODIESTERASE 1"/>
    <property type="match status" value="1"/>
</dbReference>
<evidence type="ECO:0000256" key="8">
    <source>
        <dbReference type="ARBA" id="ARBA00023242"/>
    </source>
</evidence>
<feature type="region of interest" description="Disordered" evidence="12">
    <location>
        <begin position="215"/>
        <end position="292"/>
    </location>
</feature>
<reference evidence="13" key="1">
    <citation type="submission" date="2020-07" db="EMBL/GenBank/DDBJ databases">
        <title>Draft Genome Sequence of a Deep-Sea Yeast, Naganishia (Cryptococcus) liquefaciens strain N6.</title>
        <authorList>
            <person name="Han Y.W."/>
            <person name="Kajitani R."/>
            <person name="Morimoto H."/>
            <person name="Parhat M."/>
            <person name="Tsubouchi H."/>
            <person name="Bakenova O."/>
            <person name="Ogata M."/>
            <person name="Argunhan B."/>
            <person name="Aoki R."/>
            <person name="Kajiwara S."/>
            <person name="Itoh T."/>
            <person name="Iwasaki H."/>
        </authorList>
    </citation>
    <scope>NUCLEOTIDE SEQUENCE</scope>
    <source>
        <strain evidence="13">N6</strain>
    </source>
</reference>
<gene>
    <name evidence="13" type="ORF">NliqN6_0069</name>
</gene>
<comment type="caution">
    <text evidence="13">The sequence shown here is derived from an EMBL/GenBank/DDBJ whole genome shotgun (WGS) entry which is preliminary data.</text>
</comment>
<feature type="active site" description="Proton donor/acceptor" evidence="9">
    <location>
        <position position="645"/>
    </location>
</feature>
<dbReference type="PANTHER" id="PTHR12415">
    <property type="entry name" value="TYROSYL-DNA PHOSPHODIESTERASE 1"/>
    <property type="match status" value="1"/>
</dbReference>
<evidence type="ECO:0000256" key="9">
    <source>
        <dbReference type="PIRSR" id="PIRSR610347-1"/>
    </source>
</evidence>
<dbReference type="GO" id="GO:0004527">
    <property type="term" value="F:exonuclease activity"/>
    <property type="evidence" value="ECO:0007669"/>
    <property type="project" value="UniProtKB-KW"/>
</dbReference>
<evidence type="ECO:0000256" key="1">
    <source>
        <dbReference type="ARBA" id="ARBA00004123"/>
    </source>
</evidence>
<dbReference type="SMART" id="SM00726">
    <property type="entry name" value="UIM"/>
    <property type="match status" value="2"/>
</dbReference>
<feature type="region of interest" description="Disordered" evidence="12">
    <location>
        <begin position="59"/>
        <end position="191"/>
    </location>
</feature>
<dbReference type="InterPro" id="IPR003903">
    <property type="entry name" value="UIM_dom"/>
</dbReference>
<feature type="binding site" evidence="10">
    <location>
        <position position="647"/>
    </location>
    <ligand>
        <name>substrate</name>
    </ligand>
</feature>
<dbReference type="Pfam" id="PF06087">
    <property type="entry name" value="Tyr-DNA_phospho"/>
    <property type="match status" value="1"/>
</dbReference>
<keyword evidence="5" id="KW-0378">Hydrolase</keyword>
<evidence type="ECO:0000313" key="13">
    <source>
        <dbReference type="EMBL" id="GHJ83667.1"/>
    </source>
</evidence>
<proteinExistence type="inferred from homology"/>
<evidence type="ECO:0000256" key="12">
    <source>
        <dbReference type="SAM" id="MobiDB-lite"/>
    </source>
</evidence>
<feature type="binding site" evidence="10">
    <location>
        <position position="400"/>
    </location>
    <ligand>
        <name>substrate</name>
    </ligand>
</feature>
<evidence type="ECO:0000256" key="2">
    <source>
        <dbReference type="ARBA" id="ARBA00010205"/>
    </source>
</evidence>
<evidence type="ECO:0000256" key="4">
    <source>
        <dbReference type="ARBA" id="ARBA00022763"/>
    </source>
</evidence>
<dbReference type="Gene3D" id="3.30.870.10">
    <property type="entry name" value="Endonuclease Chain A"/>
    <property type="match status" value="2"/>
</dbReference>
<dbReference type="Proteomes" id="UP000620104">
    <property type="component" value="Unassembled WGS sequence"/>
</dbReference>
<evidence type="ECO:0000313" key="14">
    <source>
        <dbReference type="Proteomes" id="UP000620104"/>
    </source>
</evidence>
<dbReference type="GO" id="GO:0005634">
    <property type="term" value="C:nucleus"/>
    <property type="evidence" value="ECO:0007669"/>
    <property type="project" value="UniProtKB-SubCell"/>
</dbReference>
<dbReference type="GO" id="GO:0003697">
    <property type="term" value="F:single-stranded DNA binding"/>
    <property type="evidence" value="ECO:0007669"/>
    <property type="project" value="TreeGrafter"/>
</dbReference>
<dbReference type="OrthoDB" id="47785at2759"/>
<comment type="similarity">
    <text evidence="2">Belongs to the tyrosyl-DNA phosphodiesterase family.</text>
</comment>
<evidence type="ECO:0000256" key="10">
    <source>
        <dbReference type="PIRSR" id="PIRSR610347-2"/>
    </source>
</evidence>
<feature type="compositionally biased region" description="Polar residues" evidence="12">
    <location>
        <begin position="272"/>
        <end position="286"/>
    </location>
</feature>
<feature type="compositionally biased region" description="Acidic residues" evidence="12">
    <location>
        <begin position="230"/>
        <end position="243"/>
    </location>
</feature>